<dbReference type="GO" id="GO:0044877">
    <property type="term" value="F:protein-containing complex binding"/>
    <property type="evidence" value="ECO:0007669"/>
    <property type="project" value="TreeGrafter"/>
</dbReference>
<feature type="transmembrane region" description="Helical" evidence="1">
    <location>
        <begin position="316"/>
        <end position="338"/>
    </location>
</feature>
<dbReference type="EMBL" id="CP022110">
    <property type="protein sequence ID" value="ASG19442.1"/>
    <property type="molecule type" value="Genomic_DNA"/>
</dbReference>
<keyword evidence="1" id="KW-0812">Transmembrane</keyword>
<feature type="transmembrane region" description="Helical" evidence="1">
    <location>
        <begin position="358"/>
        <end position="378"/>
    </location>
</feature>
<evidence type="ECO:0000313" key="3">
    <source>
        <dbReference type="EMBL" id="ASG19442.1"/>
    </source>
</evidence>
<dbReference type="PANTHER" id="PTHR12126">
    <property type="entry name" value="NADH-UBIQUINONE OXIDOREDUCTASE 39 KDA SUBUNIT-RELATED"/>
    <property type="match status" value="1"/>
</dbReference>
<keyword evidence="1" id="KW-1133">Transmembrane helix</keyword>
<evidence type="ECO:0000313" key="4">
    <source>
        <dbReference type="Proteomes" id="UP000197153"/>
    </source>
</evidence>
<reference evidence="3 4" key="1">
    <citation type="submission" date="2017-06" db="EMBL/GenBank/DDBJ databases">
        <title>Complete genome sequence of Nitrospirillum amazonense strain CBAmC, an endophytic nitrogen-fixing and plant growth-promoting bacterium, isolated from sugarcane.</title>
        <authorList>
            <person name="Schwab S."/>
            <person name="dos Santos Teixeira K.R."/>
            <person name="Simoes Araujo J.L."/>
            <person name="Soares Vidal M."/>
            <person name="Borges de Freitas H.R."/>
            <person name="Rivello Crivelaro A.L."/>
            <person name="Bueno de Camargo Nunes A."/>
            <person name="dos Santos C.M."/>
            <person name="Palmeira da Silva Rosa D."/>
            <person name="da Silva Padilha D."/>
            <person name="da Silva E."/>
            <person name="Araujo Terra L."/>
            <person name="Soares Mendes V."/>
            <person name="Farinelli L."/>
            <person name="Magalhaes Cruz L."/>
            <person name="Baldani J.I."/>
        </authorList>
    </citation>
    <scope>NUCLEOTIDE SEQUENCE [LARGE SCALE GENOMIC DNA]</scope>
    <source>
        <strain evidence="3 4">CBAmC</strain>
    </source>
</reference>
<dbReference type="InterPro" id="IPR051207">
    <property type="entry name" value="ComplexI_NDUFA9_subunit"/>
</dbReference>
<evidence type="ECO:0000256" key="1">
    <source>
        <dbReference type="SAM" id="Phobius"/>
    </source>
</evidence>
<dbReference type="AlphaFoldDB" id="A0A248JL13"/>
<proteinExistence type="predicted"/>
<protein>
    <submittedName>
        <fullName evidence="3">NADH-ubiquinone oxidoreductase</fullName>
    </submittedName>
</protein>
<name>A0A248JL13_9PROT</name>
<sequence length="435" mass="45345">MRVLVIGAYGLIGGYVVARLLAEGHAVTGVGRDVATAARSLPQVRWARLDMATAAVEDWRPLLADVQAVVNCAGALQDGPRDDLAAVHRDGVARLAAACVQAGVRRLVHISAAGVAADRGLGAQGNRFNDTKLATETLLRASGLDWIILRPGLVLAPAAYGGSALLRGLAALPGVLPVVHAGATVQVVAATDVALAVAKAVLPDAAPGRSIDLVHDEAVTLADVVLSLRCWLGLPPAPLWHVPAGIARLAARGADALAWAGWRSPLRTATLDQLRGGIAGDGRAMERELAIRPLSLLDMLAAYPAGVQERWFAKSYFLKPAMLAMLALFWTLSGVVGFCRVPEATAVLTMAGMAQMPATLFVLLGSAIDLALGVGVVFRRWAKGALLGMVAVSGAYMLGGTVWRPDLWLDPMGPFLKTPPAAMLALAALSLLDER</sequence>
<evidence type="ECO:0000259" key="2">
    <source>
        <dbReference type="Pfam" id="PF13460"/>
    </source>
</evidence>
<dbReference type="PANTHER" id="PTHR12126:SF11">
    <property type="entry name" value="NADH DEHYDROGENASE [UBIQUINONE] 1 ALPHA SUBCOMPLEX SUBUNIT 9, MITOCHONDRIAL"/>
    <property type="match status" value="1"/>
</dbReference>
<dbReference type="InterPro" id="IPR016040">
    <property type="entry name" value="NAD(P)-bd_dom"/>
</dbReference>
<feature type="transmembrane region" description="Helical" evidence="1">
    <location>
        <begin position="385"/>
        <end position="403"/>
    </location>
</feature>
<organism evidence="3 4">
    <name type="scientific">Nitrospirillum viridazoti CBAmc</name>
    <dbReference type="NCBI Taxonomy" id="1441467"/>
    <lineage>
        <taxon>Bacteria</taxon>
        <taxon>Pseudomonadati</taxon>
        <taxon>Pseudomonadota</taxon>
        <taxon>Alphaproteobacteria</taxon>
        <taxon>Rhodospirillales</taxon>
        <taxon>Azospirillaceae</taxon>
        <taxon>Nitrospirillum</taxon>
        <taxon>Nitrospirillum viridazoti</taxon>
    </lineage>
</organism>
<gene>
    <name evidence="3" type="ORF">Y958_00340</name>
</gene>
<keyword evidence="3" id="KW-0830">Ubiquinone</keyword>
<dbReference type="Pfam" id="PF13781">
    <property type="entry name" value="DoxX_3"/>
    <property type="match status" value="1"/>
</dbReference>
<dbReference type="KEGG" id="nao:Y958_00340"/>
<feature type="domain" description="NAD(P)-binding" evidence="2">
    <location>
        <begin position="7"/>
        <end position="155"/>
    </location>
</feature>
<dbReference type="SUPFAM" id="SSF51735">
    <property type="entry name" value="NAD(P)-binding Rossmann-fold domains"/>
    <property type="match status" value="1"/>
</dbReference>
<dbReference type="Pfam" id="PF13460">
    <property type="entry name" value="NAD_binding_10"/>
    <property type="match status" value="1"/>
</dbReference>
<dbReference type="Proteomes" id="UP000197153">
    <property type="component" value="Chromosome 1"/>
</dbReference>
<keyword evidence="1" id="KW-0472">Membrane</keyword>
<keyword evidence="4" id="KW-1185">Reference proteome</keyword>
<accession>A0A248JL13</accession>
<dbReference type="InterPro" id="IPR036291">
    <property type="entry name" value="NAD(P)-bd_dom_sf"/>
</dbReference>
<dbReference type="Gene3D" id="3.40.50.720">
    <property type="entry name" value="NAD(P)-binding Rossmann-like Domain"/>
    <property type="match status" value="1"/>
</dbReference>
<dbReference type="InterPro" id="IPR025695">
    <property type="entry name" value="DoxX-like"/>
</dbReference>